<dbReference type="SUPFAM" id="SSF57625">
    <property type="entry name" value="Invertebrate chitin-binding proteins"/>
    <property type="match status" value="1"/>
</dbReference>
<evidence type="ECO:0000259" key="2">
    <source>
        <dbReference type="PROSITE" id="PS50940"/>
    </source>
</evidence>
<dbReference type="Proteomes" id="UP000594454">
    <property type="component" value="Chromosome 2"/>
</dbReference>
<dbReference type="GO" id="GO:0008061">
    <property type="term" value="F:chitin binding"/>
    <property type="evidence" value="ECO:0007669"/>
    <property type="project" value="InterPro"/>
</dbReference>
<dbReference type="AlphaFoldDB" id="A0A7R8UK92"/>
<organism evidence="3 4">
    <name type="scientific">Hermetia illucens</name>
    <name type="common">Black soldier fly</name>
    <dbReference type="NCBI Taxonomy" id="343691"/>
    <lineage>
        <taxon>Eukaryota</taxon>
        <taxon>Metazoa</taxon>
        <taxon>Ecdysozoa</taxon>
        <taxon>Arthropoda</taxon>
        <taxon>Hexapoda</taxon>
        <taxon>Insecta</taxon>
        <taxon>Pterygota</taxon>
        <taxon>Neoptera</taxon>
        <taxon>Endopterygota</taxon>
        <taxon>Diptera</taxon>
        <taxon>Brachycera</taxon>
        <taxon>Stratiomyomorpha</taxon>
        <taxon>Stratiomyidae</taxon>
        <taxon>Hermetiinae</taxon>
        <taxon>Hermetia</taxon>
    </lineage>
</organism>
<keyword evidence="4" id="KW-1185">Reference proteome</keyword>
<feature type="domain" description="Chitin-binding type-2" evidence="2">
    <location>
        <begin position="158"/>
        <end position="225"/>
    </location>
</feature>
<dbReference type="PROSITE" id="PS50940">
    <property type="entry name" value="CHIT_BIND_II"/>
    <property type="match status" value="1"/>
</dbReference>
<keyword evidence="1" id="KW-0732">Signal</keyword>
<feature type="chain" id="PRO_5030823219" description="Chitin-binding type-2 domain-containing protein" evidence="1">
    <location>
        <begin position="20"/>
        <end position="226"/>
    </location>
</feature>
<dbReference type="GO" id="GO:0005576">
    <property type="term" value="C:extracellular region"/>
    <property type="evidence" value="ECO:0007669"/>
    <property type="project" value="InterPro"/>
</dbReference>
<dbReference type="OrthoDB" id="8179045at2759"/>
<dbReference type="PROSITE" id="PS00018">
    <property type="entry name" value="EF_HAND_1"/>
    <property type="match status" value="1"/>
</dbReference>
<gene>
    <name evidence="3" type="ORF">HERILL_LOCUS5278</name>
</gene>
<dbReference type="InterPro" id="IPR036508">
    <property type="entry name" value="Chitin-bd_dom_sf"/>
</dbReference>
<dbReference type="InterPro" id="IPR018247">
    <property type="entry name" value="EF_Hand_1_Ca_BS"/>
</dbReference>
<evidence type="ECO:0000313" key="4">
    <source>
        <dbReference type="Proteomes" id="UP000594454"/>
    </source>
</evidence>
<sequence>MQLTYSFILLAAGYLVVRGQSTIDCGVVGNKSGVICISETEYKLSFGDTTVYSCPIEAFCVNHPNICLTDALPVCRLSRTCNQCKPNSVSTCVDAKRYVTCLDGQLDTNIRNCQASKPYCSLRYDDNSLLSAVCTNVIEQVACDGSTTEPNIPDPGEPFECGDKIGKFPDLIDLSCKRYYYCYPDEDENGNQKISKEDFMCPIDTVYNRDVEKCVKKTDKFVCPNQ</sequence>
<proteinExistence type="predicted"/>
<reference evidence="3 4" key="1">
    <citation type="submission" date="2020-11" db="EMBL/GenBank/DDBJ databases">
        <authorList>
            <person name="Wallbank WR R."/>
            <person name="Pardo Diaz C."/>
            <person name="Kozak K."/>
            <person name="Martin S."/>
            <person name="Jiggins C."/>
            <person name="Moest M."/>
            <person name="Warren A I."/>
            <person name="Generalovic N T."/>
            <person name="Byers J.R.P. K."/>
            <person name="Montejo-Kovacevich G."/>
            <person name="Yen C E."/>
        </authorList>
    </citation>
    <scope>NUCLEOTIDE SEQUENCE [LARGE SCALE GENOMIC DNA]</scope>
</reference>
<accession>A0A7R8UK92</accession>
<dbReference type="InterPro" id="IPR002557">
    <property type="entry name" value="Chitin-bd_dom"/>
</dbReference>
<evidence type="ECO:0000313" key="3">
    <source>
        <dbReference type="EMBL" id="CAD7082225.1"/>
    </source>
</evidence>
<feature type="signal peptide" evidence="1">
    <location>
        <begin position="1"/>
        <end position="19"/>
    </location>
</feature>
<name>A0A7R8UK92_HERIL</name>
<dbReference type="InParanoid" id="A0A7R8UK92"/>
<dbReference type="EMBL" id="LR899010">
    <property type="protein sequence ID" value="CAD7082225.1"/>
    <property type="molecule type" value="Genomic_DNA"/>
</dbReference>
<protein>
    <recommendedName>
        <fullName evidence="2">Chitin-binding type-2 domain-containing protein</fullName>
    </recommendedName>
</protein>
<evidence type="ECO:0000256" key="1">
    <source>
        <dbReference type="SAM" id="SignalP"/>
    </source>
</evidence>